<dbReference type="eggNOG" id="COG2253">
    <property type="taxonomic scope" value="Bacteria"/>
</dbReference>
<dbReference type="EMBL" id="FOHT01000038">
    <property type="protein sequence ID" value="SEU05483.1"/>
    <property type="molecule type" value="Genomic_DNA"/>
</dbReference>
<dbReference type="Proteomes" id="UP000023772">
    <property type="component" value="Chromosome"/>
</dbReference>
<reference evidence="2 4" key="2">
    <citation type="submission" date="2016-10" db="EMBL/GenBank/DDBJ databases">
        <authorList>
            <person name="de Groot N.N."/>
        </authorList>
    </citation>
    <scope>NUCLEOTIDE SEQUENCE [LARGE SCALE GENOMIC DNA]</scope>
    <source>
        <strain evidence="2 4">DSM 25947</strain>
    </source>
</reference>
<name>X5DJL7_9BACT</name>
<dbReference type="KEGG" id="dori:FH5T_21430"/>
<evidence type="ECO:0000313" key="4">
    <source>
        <dbReference type="Proteomes" id="UP000181981"/>
    </source>
</evidence>
<protein>
    <submittedName>
        <fullName evidence="2">Nucleotidyl transferase AbiEii toxin, Type IV TA system</fullName>
    </submittedName>
</protein>
<accession>X5DJL7</accession>
<gene>
    <name evidence="1" type="ORF">FH5T_21430</name>
    <name evidence="2" type="ORF">SAMN05444285_13822</name>
</gene>
<dbReference type="RefSeq" id="WP_038563055.1">
    <property type="nucleotide sequence ID" value="NZ_FOHT01000038.1"/>
</dbReference>
<organism evidence="2 4">
    <name type="scientific">Draconibacterium orientale</name>
    <dbReference type="NCBI Taxonomy" id="1168034"/>
    <lineage>
        <taxon>Bacteria</taxon>
        <taxon>Pseudomonadati</taxon>
        <taxon>Bacteroidota</taxon>
        <taxon>Bacteroidia</taxon>
        <taxon>Marinilabiliales</taxon>
        <taxon>Prolixibacteraceae</taxon>
        <taxon>Draconibacterium</taxon>
    </lineage>
</organism>
<dbReference type="Pfam" id="PF08843">
    <property type="entry name" value="AbiEii"/>
    <property type="match status" value="1"/>
</dbReference>
<keyword evidence="2" id="KW-0808">Transferase</keyword>
<evidence type="ECO:0000313" key="3">
    <source>
        <dbReference type="Proteomes" id="UP000023772"/>
    </source>
</evidence>
<sequence length="206" mass="23560">MLFYETIHAQTLGLLKKLQSEDLFSNLRLVGGTSLALQIGHRISVDIDLFGDLKCDNITLNNTLKSLAQYRIIQQTENIHIYNIENIKVDVVNYPYPWLQAPVTKDGLTLAAIEDIAAMKLAAITGRGSKKDFIDLYFLLQRFSLKEMLNLYLKKYNEGSVFMVLRSLAYFDDAEEELMPKMLVEVTWNEIKATITDKLKTFQSAQ</sequence>
<dbReference type="InterPro" id="IPR014942">
    <property type="entry name" value="AbiEii"/>
</dbReference>
<reference evidence="1 3" key="1">
    <citation type="submission" date="2014-03" db="EMBL/GenBank/DDBJ databases">
        <title>Complete genome sequence of a deeply braunched marine Bacteroidia bacterium Draconibacterium orientale type strain FH5T.</title>
        <authorList>
            <person name="Li X."/>
            <person name="Wang X."/>
            <person name="Xie Z."/>
            <person name="Du Z."/>
            <person name="Chen G."/>
        </authorList>
    </citation>
    <scope>NUCLEOTIDE SEQUENCE [LARGE SCALE GENOMIC DNA]</scope>
    <source>
        <strain evidence="1 3">FH5</strain>
    </source>
</reference>
<keyword evidence="3" id="KW-1185">Reference proteome</keyword>
<evidence type="ECO:0000313" key="1">
    <source>
        <dbReference type="EMBL" id="AHW61314.1"/>
    </source>
</evidence>
<dbReference type="STRING" id="1168034.FH5T_21430"/>
<dbReference type="EMBL" id="CP007451">
    <property type="protein sequence ID" value="AHW61314.1"/>
    <property type="molecule type" value="Genomic_DNA"/>
</dbReference>
<proteinExistence type="predicted"/>
<evidence type="ECO:0000313" key="2">
    <source>
        <dbReference type="EMBL" id="SEU05483.1"/>
    </source>
</evidence>
<dbReference type="Proteomes" id="UP000181981">
    <property type="component" value="Unassembled WGS sequence"/>
</dbReference>
<dbReference type="GO" id="GO:0016740">
    <property type="term" value="F:transferase activity"/>
    <property type="evidence" value="ECO:0007669"/>
    <property type="project" value="UniProtKB-KW"/>
</dbReference>
<dbReference type="OrthoDB" id="9796281at2"/>
<dbReference type="HOGENOM" id="CLU_106275_1_0_10"/>
<dbReference type="AlphaFoldDB" id="X5DJL7"/>